<evidence type="ECO:0000313" key="2">
    <source>
        <dbReference type="Proteomes" id="UP000694005"/>
    </source>
</evidence>
<proteinExistence type="predicted"/>
<dbReference type="EMBL" id="LS974617">
    <property type="protein sequence ID" value="CAG7889075.1"/>
    <property type="molecule type" value="Genomic_DNA"/>
</dbReference>
<dbReference type="AlphaFoldDB" id="A0A8D9LWP1"/>
<gene>
    <name evidence="1" type="ORF">BRAPAZ1V2_A01P31510.2</name>
</gene>
<accession>A0A8D9LWP1</accession>
<evidence type="ECO:0000313" key="1">
    <source>
        <dbReference type="EMBL" id="CAG7889075.1"/>
    </source>
</evidence>
<reference evidence="1 2" key="1">
    <citation type="submission" date="2021-07" db="EMBL/GenBank/DDBJ databases">
        <authorList>
            <consortium name="Genoscope - CEA"/>
            <person name="William W."/>
        </authorList>
    </citation>
    <scope>NUCLEOTIDE SEQUENCE [LARGE SCALE GENOMIC DNA]</scope>
</reference>
<protein>
    <submittedName>
        <fullName evidence="1">Uncharacterized protein</fullName>
    </submittedName>
</protein>
<name>A0A8D9LWP1_BRACM</name>
<sequence>MKCAKTNNFRLGHKLKDLVLHNRISGTLLMAIIRHTYHRLMHLYLQRHIQHTHLSYNPPYGAYTQAPSGYIPHGPPISGLLNPCNAIFNTGSYSLMSI</sequence>
<organism evidence="1 2">
    <name type="scientific">Brassica campestris</name>
    <name type="common">Field mustard</name>
    <dbReference type="NCBI Taxonomy" id="3711"/>
    <lineage>
        <taxon>Eukaryota</taxon>
        <taxon>Viridiplantae</taxon>
        <taxon>Streptophyta</taxon>
        <taxon>Embryophyta</taxon>
        <taxon>Tracheophyta</taxon>
        <taxon>Spermatophyta</taxon>
        <taxon>Magnoliopsida</taxon>
        <taxon>eudicotyledons</taxon>
        <taxon>Gunneridae</taxon>
        <taxon>Pentapetalae</taxon>
        <taxon>rosids</taxon>
        <taxon>malvids</taxon>
        <taxon>Brassicales</taxon>
        <taxon>Brassicaceae</taxon>
        <taxon>Brassiceae</taxon>
        <taxon>Brassica</taxon>
    </lineage>
</organism>
<dbReference type="Proteomes" id="UP000694005">
    <property type="component" value="Chromosome A01"/>
</dbReference>
<dbReference type="Gramene" id="A01p31510.2_BraZ1">
    <property type="protein sequence ID" value="A01p31510.2_BraZ1.CDS.1"/>
    <property type="gene ID" value="A01g31510.2_BraZ1"/>
</dbReference>